<dbReference type="Pfam" id="PF20667">
    <property type="entry name" value="Sec10_N"/>
    <property type="match status" value="1"/>
</dbReference>
<feature type="coiled-coil region" evidence="7">
    <location>
        <begin position="51"/>
        <end position="103"/>
    </location>
</feature>
<feature type="domain" description="Exocyst complex component Sec10 N-terminal" evidence="9">
    <location>
        <begin position="44"/>
        <end position="150"/>
    </location>
</feature>
<name>A0A336KV17_CULSO</name>
<dbReference type="InterPro" id="IPR048627">
    <property type="entry name" value="Sec10_HB"/>
</dbReference>
<evidence type="ECO:0000259" key="8">
    <source>
        <dbReference type="Pfam" id="PF07393"/>
    </source>
</evidence>
<organism evidence="10">
    <name type="scientific">Culicoides sonorensis</name>
    <name type="common">Biting midge</name>
    <dbReference type="NCBI Taxonomy" id="179676"/>
    <lineage>
        <taxon>Eukaryota</taxon>
        <taxon>Metazoa</taxon>
        <taxon>Ecdysozoa</taxon>
        <taxon>Arthropoda</taxon>
        <taxon>Hexapoda</taxon>
        <taxon>Insecta</taxon>
        <taxon>Pterygota</taxon>
        <taxon>Neoptera</taxon>
        <taxon>Endopterygota</taxon>
        <taxon>Diptera</taxon>
        <taxon>Nematocera</taxon>
        <taxon>Chironomoidea</taxon>
        <taxon>Ceratopogonidae</taxon>
        <taxon>Ceratopogoninae</taxon>
        <taxon>Culicoides</taxon>
        <taxon>Monoculicoides</taxon>
    </lineage>
</organism>
<dbReference type="GO" id="GO:0000145">
    <property type="term" value="C:exocyst"/>
    <property type="evidence" value="ECO:0007669"/>
    <property type="project" value="TreeGrafter"/>
</dbReference>
<evidence type="ECO:0000256" key="7">
    <source>
        <dbReference type="SAM" id="Coils"/>
    </source>
</evidence>
<dbReference type="InterPro" id="IPR009976">
    <property type="entry name" value="Sec10-like"/>
</dbReference>
<evidence type="ECO:0000259" key="9">
    <source>
        <dbReference type="Pfam" id="PF20667"/>
    </source>
</evidence>
<evidence type="ECO:0000256" key="1">
    <source>
        <dbReference type="ARBA" id="ARBA00006572"/>
    </source>
</evidence>
<dbReference type="Pfam" id="PF07393">
    <property type="entry name" value="Sec10_HB"/>
    <property type="match status" value="1"/>
</dbReference>
<sequence>MFSQYLEEFEVEEVSVETFIERLTRRSHADFDINYLDGNTEILCEFFIQTINDLKVLQQRCQKKCVQLEENLQDEKNGHRQQLESLEDRQHAAIELFRQLDEKINLVAGKIIHLGEQLENINTPRRRVSEAQTLLGYTIEFLAAGTLSLNTVGIFNDNARLFEAADAIQKLYLIAQDLPEEKFSHLKKNIDLMYDKIEKDLIERFASEHHAGNIDEMRRIANVLSNFKGYSQCVDVYIEQSQDVPYSGKDIFDSVLPLCQKNYEIIEKVFSNPNQVMSKFILNIYQLKINQYTQTRLDDRRDERKYLKTLYEIYVRTLKLSSDIGKIKMSLEDDLLNKLTQNIFSKYLRDYIEIEMRHLDSMFQNELRKFYENKKHHKRQTERFSELKRDMQALISTKANINISQIDDFGGETFLSEELAIALLQEYSAAFERCKLFSKEQNFSSNVLNMTDVLFHYLLHDHICYALDIGLQAIPFAESKAHPVIYFFDVVQKCNTIVHLLENTFNANIVPYLLSNSTLIECTNKKRNFLETINNKINNGLDRALGVIIGWVKFTLQNEQKKTDFRPETDTFDTIASVACRAVVPYIESSIVTIKRSFDGENLSTVLGEFGFRLHRVIFDHLTQFQYNTVGAMCAICDINEYRKCVRALNNSLVTQLFDILHALCNLLLVKPENLLEVCCGDALNCLEKSVVMNFIQLRSDYKNIKISNTLKGI</sequence>
<dbReference type="GO" id="GO:0006893">
    <property type="term" value="P:Golgi to plasma membrane transport"/>
    <property type="evidence" value="ECO:0007669"/>
    <property type="project" value="TreeGrafter"/>
</dbReference>
<dbReference type="EMBL" id="UFQS01000793">
    <property type="protein sequence ID" value="SSX06933.1"/>
    <property type="molecule type" value="Genomic_DNA"/>
</dbReference>
<proteinExistence type="inferred from homology"/>
<dbReference type="VEuPathDB" id="VectorBase:CSON014353"/>
<reference evidence="10" key="1">
    <citation type="submission" date="2018-04" db="EMBL/GenBank/DDBJ databases">
        <authorList>
            <person name="Go L.Y."/>
            <person name="Mitchell J.A."/>
        </authorList>
    </citation>
    <scope>NUCLEOTIDE SEQUENCE</scope>
    <source>
        <tissue evidence="10">Whole organism</tissue>
    </source>
</reference>
<dbReference type="AlphaFoldDB" id="A0A336KV17"/>
<protein>
    <recommendedName>
        <fullName evidence="2">Exocyst complex component 5</fullName>
    </recommendedName>
    <alternativeName>
        <fullName evidence="6">Exocyst complex component Sec10</fullName>
    </alternativeName>
</protein>
<gene>
    <name evidence="10" type="primary">CSON014353</name>
</gene>
<keyword evidence="4" id="KW-0268">Exocytosis</keyword>
<comment type="similarity">
    <text evidence="1">Belongs to the SEC10 family.</text>
</comment>
<keyword evidence="3" id="KW-0813">Transport</keyword>
<dbReference type="PANTHER" id="PTHR12100">
    <property type="entry name" value="SEC10"/>
    <property type="match status" value="1"/>
</dbReference>
<accession>A0A336KV17</accession>
<evidence type="ECO:0000256" key="5">
    <source>
        <dbReference type="ARBA" id="ARBA00023054"/>
    </source>
</evidence>
<dbReference type="EMBL" id="UFQT01000793">
    <property type="protein sequence ID" value="SSX27277.1"/>
    <property type="molecule type" value="Genomic_DNA"/>
</dbReference>
<evidence type="ECO:0000256" key="6">
    <source>
        <dbReference type="ARBA" id="ARBA00031471"/>
    </source>
</evidence>
<evidence type="ECO:0000256" key="2">
    <source>
        <dbReference type="ARBA" id="ARBA00017524"/>
    </source>
</evidence>
<dbReference type="PANTHER" id="PTHR12100:SF0">
    <property type="entry name" value="EXOCYST COMPLEX COMPONENT 5"/>
    <property type="match status" value="1"/>
</dbReference>
<dbReference type="InterPro" id="IPR048625">
    <property type="entry name" value="Sec10_N"/>
</dbReference>
<evidence type="ECO:0000256" key="4">
    <source>
        <dbReference type="ARBA" id="ARBA00022483"/>
    </source>
</evidence>
<dbReference type="GO" id="GO:0006887">
    <property type="term" value="P:exocytosis"/>
    <property type="evidence" value="ECO:0007669"/>
    <property type="project" value="UniProtKB-KW"/>
</dbReference>
<evidence type="ECO:0000313" key="10">
    <source>
        <dbReference type="EMBL" id="SSX06933.1"/>
    </source>
</evidence>
<evidence type="ECO:0000256" key="3">
    <source>
        <dbReference type="ARBA" id="ARBA00022448"/>
    </source>
</evidence>
<reference evidence="11" key="2">
    <citation type="submission" date="2018-07" db="EMBL/GenBank/DDBJ databases">
        <authorList>
            <person name="Quirk P.G."/>
            <person name="Krulwich T.A."/>
        </authorList>
    </citation>
    <scope>NUCLEOTIDE SEQUENCE</scope>
</reference>
<evidence type="ECO:0000313" key="11">
    <source>
        <dbReference type="EMBL" id="SSX27277.1"/>
    </source>
</evidence>
<feature type="domain" description="Exocyst complex component Sec10-like alpha-helical bundle" evidence="8">
    <location>
        <begin position="163"/>
        <end position="710"/>
    </location>
</feature>
<keyword evidence="5 7" id="KW-0175">Coiled coil</keyword>